<keyword evidence="6" id="KW-0539">Nucleus</keyword>
<proteinExistence type="inferred from homology"/>
<dbReference type="Proteomes" id="UP000825935">
    <property type="component" value="Chromosome 19"/>
</dbReference>
<evidence type="ECO:0000256" key="6">
    <source>
        <dbReference type="ARBA" id="ARBA00023242"/>
    </source>
</evidence>
<evidence type="ECO:0000256" key="2">
    <source>
        <dbReference type="ARBA" id="ARBA00009359"/>
    </source>
</evidence>
<dbReference type="OrthoDB" id="2500381at2759"/>
<evidence type="ECO:0000256" key="5">
    <source>
        <dbReference type="ARBA" id="ARBA00023204"/>
    </source>
</evidence>
<dbReference type="PANTHER" id="PTHR28680:SF1">
    <property type="entry name" value="CENTROMERE PROTEIN X"/>
    <property type="match status" value="1"/>
</dbReference>
<organism evidence="7 8">
    <name type="scientific">Ceratopteris richardii</name>
    <name type="common">Triangle waterfern</name>
    <dbReference type="NCBI Taxonomy" id="49495"/>
    <lineage>
        <taxon>Eukaryota</taxon>
        <taxon>Viridiplantae</taxon>
        <taxon>Streptophyta</taxon>
        <taxon>Embryophyta</taxon>
        <taxon>Tracheophyta</taxon>
        <taxon>Polypodiopsida</taxon>
        <taxon>Polypodiidae</taxon>
        <taxon>Polypodiales</taxon>
        <taxon>Pteridineae</taxon>
        <taxon>Pteridaceae</taxon>
        <taxon>Parkerioideae</taxon>
        <taxon>Ceratopteris</taxon>
    </lineage>
</organism>
<keyword evidence="5" id="KW-0234">DNA repair</keyword>
<dbReference type="GO" id="GO:0051382">
    <property type="term" value="P:kinetochore assembly"/>
    <property type="evidence" value="ECO:0007669"/>
    <property type="project" value="InterPro"/>
</dbReference>
<keyword evidence="3" id="KW-0227">DNA damage</keyword>
<evidence type="ECO:0000256" key="3">
    <source>
        <dbReference type="ARBA" id="ARBA00022763"/>
    </source>
</evidence>
<evidence type="ECO:0000256" key="4">
    <source>
        <dbReference type="ARBA" id="ARBA00023125"/>
    </source>
</evidence>
<dbReference type="CDD" id="cd22921">
    <property type="entry name" value="HFD_CENP-X"/>
    <property type="match status" value="1"/>
</dbReference>
<name>A0A8T2SM46_CERRI</name>
<keyword evidence="8" id="KW-1185">Reference proteome</keyword>
<dbReference type="GO" id="GO:0031297">
    <property type="term" value="P:replication fork processing"/>
    <property type="evidence" value="ECO:0007669"/>
    <property type="project" value="TreeGrafter"/>
</dbReference>
<comment type="similarity">
    <text evidence="2">Belongs to the CENP-X/MHF2 family.</text>
</comment>
<gene>
    <name evidence="7" type="ORF">KP509_19G029700</name>
</gene>
<dbReference type="PANTHER" id="PTHR28680">
    <property type="entry name" value="CENTROMERE PROTEIN X"/>
    <property type="match status" value="1"/>
</dbReference>
<keyword evidence="4" id="KW-0238">DNA-binding</keyword>
<dbReference type="GO" id="GO:0071821">
    <property type="term" value="C:FANCM-MHF complex"/>
    <property type="evidence" value="ECO:0007669"/>
    <property type="project" value="TreeGrafter"/>
</dbReference>
<comment type="subcellular location">
    <subcellularLocation>
        <location evidence="1">Nucleus</location>
    </subcellularLocation>
</comment>
<evidence type="ECO:0000313" key="7">
    <source>
        <dbReference type="EMBL" id="KAH7352095.1"/>
    </source>
</evidence>
<dbReference type="Pfam" id="PF09415">
    <property type="entry name" value="CENP-X"/>
    <property type="match status" value="1"/>
</dbReference>
<dbReference type="EMBL" id="CM035424">
    <property type="protein sequence ID" value="KAH7352095.1"/>
    <property type="molecule type" value="Genomic_DNA"/>
</dbReference>
<reference evidence="7" key="1">
    <citation type="submission" date="2021-08" db="EMBL/GenBank/DDBJ databases">
        <title>WGS assembly of Ceratopteris richardii.</title>
        <authorList>
            <person name="Marchant D.B."/>
            <person name="Chen G."/>
            <person name="Jenkins J."/>
            <person name="Shu S."/>
            <person name="Leebens-Mack J."/>
            <person name="Grimwood J."/>
            <person name="Schmutz J."/>
            <person name="Soltis P."/>
            <person name="Soltis D."/>
            <person name="Chen Z.-H."/>
        </authorList>
    </citation>
    <scope>NUCLEOTIDE SEQUENCE</scope>
    <source>
        <strain evidence="7">Whitten #5841</strain>
        <tissue evidence="7">Leaf</tissue>
    </source>
</reference>
<evidence type="ECO:0000256" key="1">
    <source>
        <dbReference type="ARBA" id="ARBA00004123"/>
    </source>
</evidence>
<dbReference type="InterPro" id="IPR018552">
    <property type="entry name" value="CENP-X"/>
</dbReference>
<sequence length="183" mass="20127">MAMEEESAPSFDPDTVMEIFKLVWLRTSKDREQKQEEDILAAEGGGLVAKKKITTANANSLKLSCELLKLFVTETIQRAALIAEAEGLTTIEATHLERILPHLLAVLSPSAMGPLGGAALPWKKNPSLHLYAVICSIQFLVSYFFSLKGSGSLEGTLNYSKRKISLLQGIFYLGLSSRCHRVF</sequence>
<accession>A0A8T2SM46</accession>
<evidence type="ECO:0000313" key="8">
    <source>
        <dbReference type="Proteomes" id="UP000825935"/>
    </source>
</evidence>
<comment type="caution">
    <text evidence="7">The sequence shown here is derived from an EMBL/GenBank/DDBJ whole genome shotgun (WGS) entry which is preliminary data.</text>
</comment>
<evidence type="ECO:0008006" key="9">
    <source>
        <dbReference type="Google" id="ProtNLM"/>
    </source>
</evidence>
<dbReference type="AlphaFoldDB" id="A0A8T2SM46"/>
<dbReference type="GO" id="GO:0003677">
    <property type="term" value="F:DNA binding"/>
    <property type="evidence" value="ECO:0007669"/>
    <property type="project" value="UniProtKB-KW"/>
</dbReference>
<dbReference type="GO" id="GO:0000712">
    <property type="term" value="P:resolution of meiotic recombination intermediates"/>
    <property type="evidence" value="ECO:0007669"/>
    <property type="project" value="TreeGrafter"/>
</dbReference>
<dbReference type="Gene3D" id="6.10.130.30">
    <property type="match status" value="1"/>
</dbReference>
<protein>
    <recommendedName>
        <fullName evidence="9">Centromere protein X</fullName>
    </recommendedName>
</protein>
<dbReference type="GO" id="GO:0006281">
    <property type="term" value="P:DNA repair"/>
    <property type="evidence" value="ECO:0007669"/>
    <property type="project" value="UniProtKB-KW"/>
</dbReference>